<comment type="caution">
    <text evidence="4">The sequence shown here is derived from an EMBL/GenBank/DDBJ whole genome shotgun (WGS) entry which is preliminary data.</text>
</comment>
<dbReference type="PANTHER" id="PTHR43248">
    <property type="entry name" value="2-SUCCINYL-6-HYDROXY-2,4-CYCLOHEXADIENE-1-CARBOXYLATE SYNTHASE"/>
    <property type="match status" value="1"/>
</dbReference>
<dbReference type="InterPro" id="IPR029058">
    <property type="entry name" value="AB_hydrolase_fold"/>
</dbReference>
<gene>
    <name evidence="4" type="ORF">BJ212DRAFT_505383</name>
</gene>
<dbReference type="PRINTS" id="PR00793">
    <property type="entry name" value="PROAMNOPTASE"/>
</dbReference>
<evidence type="ECO:0000313" key="5">
    <source>
        <dbReference type="Proteomes" id="UP000807769"/>
    </source>
</evidence>
<dbReference type="SUPFAM" id="SSF53474">
    <property type="entry name" value="alpha/beta-Hydrolases"/>
    <property type="match status" value="1"/>
</dbReference>
<dbReference type="GO" id="GO:0006508">
    <property type="term" value="P:proteolysis"/>
    <property type="evidence" value="ECO:0007669"/>
    <property type="project" value="InterPro"/>
</dbReference>
<dbReference type="Proteomes" id="UP000807769">
    <property type="component" value="Unassembled WGS sequence"/>
</dbReference>
<dbReference type="Pfam" id="PF00561">
    <property type="entry name" value="Abhydrolase_1"/>
    <property type="match status" value="1"/>
</dbReference>
<dbReference type="OrthoDB" id="1898734at2759"/>
<dbReference type="EMBL" id="JABBWG010000029">
    <property type="protein sequence ID" value="KAG1811390.1"/>
    <property type="molecule type" value="Genomic_DNA"/>
</dbReference>
<dbReference type="Gene3D" id="3.40.50.1820">
    <property type="entry name" value="alpha/beta hydrolase"/>
    <property type="match status" value="1"/>
</dbReference>
<evidence type="ECO:0000256" key="1">
    <source>
        <dbReference type="ARBA" id="ARBA00010088"/>
    </source>
</evidence>
<sequence length="457" mass="51958">MNMGVTQLEPYILKGSIKVVDRFFSVPVDYAKPDGSHIRIFVRNLIPLNEANGSGTDTAESDLPYLLHLQGGPGFGVDLSLSVDLGNALHKKKYQTLWLDPRGTGLSTPITADIFQTKQMDDEAIAKYLKHFRADNIVRDCETIRHFLLDGKKDPEARKWTIFGQSFGGFCAATYLSFHSDGLKEVFITGGIPPMVDSPDAVYEALVLKVEERNMVYYEKYPQDVRNVRRILGFLEDNDVVIPNGGNLTVSRWLQLGVQFGSHGGIDRVHQLVFRAITDLDTFGRLSYGLIDSVQSAQSFDANPIYAVLHEPIYCQGRMSSWSAHRVIQKNDRFIWGKVRHMSDDMPIYFTGEMIFPDMFEDYHHLRPLRGAAELLAHDEDWPMLYDKEALKKNKVKVNAAVYYDDMYVDFGLVQETASVIGNVEQFITNQSFHDGIRKHTENILTTLFDLSKRERD</sequence>
<keyword evidence="5" id="KW-1185">Reference proteome</keyword>
<evidence type="ECO:0000256" key="2">
    <source>
        <dbReference type="ARBA" id="ARBA00022801"/>
    </source>
</evidence>
<dbReference type="GeneID" id="64637371"/>
<accession>A0A9P7E5B9</accession>
<keyword evidence="2" id="KW-0378">Hydrolase</keyword>
<dbReference type="AlphaFoldDB" id="A0A9P7E5B9"/>
<name>A0A9P7E5B9_9AGAM</name>
<dbReference type="InterPro" id="IPR051601">
    <property type="entry name" value="Serine_prot/Carboxylest_S33"/>
</dbReference>
<comment type="similarity">
    <text evidence="1">Belongs to the peptidase S33 family.</text>
</comment>
<feature type="domain" description="AB hydrolase-1" evidence="3">
    <location>
        <begin position="66"/>
        <end position="222"/>
    </location>
</feature>
<dbReference type="RefSeq" id="XP_041189989.1">
    <property type="nucleotide sequence ID" value="XM_041343355.1"/>
</dbReference>
<dbReference type="InterPro" id="IPR002410">
    <property type="entry name" value="Peptidase_S33"/>
</dbReference>
<dbReference type="InterPro" id="IPR000073">
    <property type="entry name" value="AB_hydrolase_1"/>
</dbReference>
<reference evidence="4" key="1">
    <citation type="journal article" date="2020" name="New Phytol.">
        <title>Comparative genomics reveals dynamic genome evolution in host specialist ectomycorrhizal fungi.</title>
        <authorList>
            <person name="Lofgren L.A."/>
            <person name="Nguyen N.H."/>
            <person name="Vilgalys R."/>
            <person name="Ruytinx J."/>
            <person name="Liao H.L."/>
            <person name="Branco S."/>
            <person name="Kuo A."/>
            <person name="LaButti K."/>
            <person name="Lipzen A."/>
            <person name="Andreopoulos W."/>
            <person name="Pangilinan J."/>
            <person name="Riley R."/>
            <person name="Hundley H."/>
            <person name="Na H."/>
            <person name="Barry K."/>
            <person name="Grigoriev I.V."/>
            <person name="Stajich J.E."/>
            <person name="Kennedy P.G."/>
        </authorList>
    </citation>
    <scope>NUCLEOTIDE SEQUENCE</scope>
    <source>
        <strain evidence="4">MN1</strain>
    </source>
</reference>
<protein>
    <submittedName>
        <fullName evidence="4">Alpha/beta-hydrolase</fullName>
    </submittedName>
</protein>
<organism evidence="4 5">
    <name type="scientific">Suillus subaureus</name>
    <dbReference type="NCBI Taxonomy" id="48587"/>
    <lineage>
        <taxon>Eukaryota</taxon>
        <taxon>Fungi</taxon>
        <taxon>Dikarya</taxon>
        <taxon>Basidiomycota</taxon>
        <taxon>Agaricomycotina</taxon>
        <taxon>Agaricomycetes</taxon>
        <taxon>Agaricomycetidae</taxon>
        <taxon>Boletales</taxon>
        <taxon>Suillineae</taxon>
        <taxon>Suillaceae</taxon>
        <taxon>Suillus</taxon>
    </lineage>
</organism>
<proteinExistence type="inferred from homology"/>
<dbReference type="PANTHER" id="PTHR43248:SF2">
    <property type="entry name" value="PROLYL AMINOPEPTIDASE"/>
    <property type="match status" value="1"/>
</dbReference>
<dbReference type="GO" id="GO:0008233">
    <property type="term" value="F:peptidase activity"/>
    <property type="evidence" value="ECO:0007669"/>
    <property type="project" value="InterPro"/>
</dbReference>
<evidence type="ECO:0000259" key="3">
    <source>
        <dbReference type="Pfam" id="PF00561"/>
    </source>
</evidence>
<evidence type="ECO:0000313" key="4">
    <source>
        <dbReference type="EMBL" id="KAG1811390.1"/>
    </source>
</evidence>